<evidence type="ECO:0000313" key="2">
    <source>
        <dbReference type="Proteomes" id="UP000749559"/>
    </source>
</evidence>
<evidence type="ECO:0008006" key="3">
    <source>
        <dbReference type="Google" id="ProtNLM"/>
    </source>
</evidence>
<comment type="caution">
    <text evidence="1">The sequence shown here is derived from an EMBL/GenBank/DDBJ whole genome shotgun (WGS) entry which is preliminary data.</text>
</comment>
<accession>A0A8S4Q612</accession>
<dbReference type="AlphaFoldDB" id="A0A8S4Q612"/>
<sequence length="268" mass="29910">VSTGTLGGLLDAISINGNTRTFALTNRHVVATLKVNDDVFVCNRAASATEQPEQGIASSSQDELAEYNMKPIGQLRTYIDTTGATPYKERPTRLSKTYDIALIELNAHPFNRSEYRRCKLIKHKELIREGPSSDIMQVQKTGCTTNRTYGRITETNCSQRIVYLDPFGNTQTADLHGVIEIENEIPMDEDAQDKHFAESGDSGAIIVAENGTPNNYVAIGMFTFYSNDNENNNQSRAYAFPIYDALAQLHRREPQVLGEDTMHLYAHI</sequence>
<proteinExistence type="predicted"/>
<dbReference type="Proteomes" id="UP000749559">
    <property type="component" value="Unassembled WGS sequence"/>
</dbReference>
<feature type="non-terminal residue" evidence="1">
    <location>
        <position position="1"/>
    </location>
</feature>
<reference evidence="1" key="1">
    <citation type="submission" date="2022-03" db="EMBL/GenBank/DDBJ databases">
        <authorList>
            <person name="Martin C."/>
        </authorList>
    </citation>
    <scope>NUCLEOTIDE SEQUENCE</scope>
</reference>
<organism evidence="1 2">
    <name type="scientific">Owenia fusiformis</name>
    <name type="common">Polychaete worm</name>
    <dbReference type="NCBI Taxonomy" id="6347"/>
    <lineage>
        <taxon>Eukaryota</taxon>
        <taxon>Metazoa</taxon>
        <taxon>Spiralia</taxon>
        <taxon>Lophotrochozoa</taxon>
        <taxon>Annelida</taxon>
        <taxon>Polychaeta</taxon>
        <taxon>Sedentaria</taxon>
        <taxon>Canalipalpata</taxon>
        <taxon>Sabellida</taxon>
        <taxon>Oweniida</taxon>
        <taxon>Oweniidae</taxon>
        <taxon>Owenia</taxon>
    </lineage>
</organism>
<gene>
    <name evidence="1" type="ORF">OFUS_LOCUS25723</name>
</gene>
<dbReference type="InterPro" id="IPR009003">
    <property type="entry name" value="Peptidase_S1_PA"/>
</dbReference>
<protein>
    <recommendedName>
        <fullName evidence="3">Peptidase S1 domain-containing protein</fullName>
    </recommendedName>
</protein>
<dbReference type="EMBL" id="CAIIXF020000012">
    <property type="protein sequence ID" value="CAH1801997.1"/>
    <property type="molecule type" value="Genomic_DNA"/>
</dbReference>
<keyword evidence="2" id="KW-1185">Reference proteome</keyword>
<name>A0A8S4Q612_OWEFU</name>
<dbReference type="SUPFAM" id="SSF50494">
    <property type="entry name" value="Trypsin-like serine proteases"/>
    <property type="match status" value="1"/>
</dbReference>
<evidence type="ECO:0000313" key="1">
    <source>
        <dbReference type="EMBL" id="CAH1801997.1"/>
    </source>
</evidence>